<feature type="compositionally biased region" description="Low complexity" evidence="1">
    <location>
        <begin position="2338"/>
        <end position="2377"/>
    </location>
</feature>
<evidence type="ECO:0000313" key="3">
    <source>
        <dbReference type="EMBL" id="EJF62048.1"/>
    </source>
</evidence>
<dbReference type="OrthoDB" id="10039566at2759"/>
<dbReference type="RefSeq" id="XP_007365303.1">
    <property type="nucleotide sequence ID" value="XM_007365241.1"/>
</dbReference>
<dbReference type="InterPro" id="IPR022185">
    <property type="entry name" value="DUF3712"/>
</dbReference>
<feature type="transmembrane region" description="Helical" evidence="2">
    <location>
        <begin position="82"/>
        <end position="106"/>
    </location>
</feature>
<name>R7T1B3_DICSQ</name>
<proteinExistence type="predicted"/>
<feature type="region of interest" description="Disordered" evidence="1">
    <location>
        <begin position="1"/>
        <end position="75"/>
    </location>
</feature>
<dbReference type="OMA" id="FAFPVDI"/>
<dbReference type="EMBL" id="JH719407">
    <property type="protein sequence ID" value="EJF62048.1"/>
    <property type="molecule type" value="Genomic_DNA"/>
</dbReference>
<dbReference type="GO" id="GO:0000329">
    <property type="term" value="C:fungal-type vacuole membrane"/>
    <property type="evidence" value="ECO:0007669"/>
    <property type="project" value="InterPro"/>
</dbReference>
<feature type="compositionally biased region" description="Polar residues" evidence="1">
    <location>
        <begin position="2397"/>
        <end position="2410"/>
    </location>
</feature>
<reference evidence="3 4" key="1">
    <citation type="journal article" date="2012" name="Science">
        <title>The Paleozoic origin of enzymatic lignin decomposition reconstructed from 31 fungal genomes.</title>
        <authorList>
            <person name="Floudas D."/>
            <person name="Binder M."/>
            <person name="Riley R."/>
            <person name="Barry K."/>
            <person name="Blanchette R.A."/>
            <person name="Henrissat B."/>
            <person name="Martinez A.T."/>
            <person name="Otillar R."/>
            <person name="Spatafora J.W."/>
            <person name="Yadav J.S."/>
            <person name="Aerts A."/>
            <person name="Benoit I."/>
            <person name="Boyd A."/>
            <person name="Carlson A."/>
            <person name="Copeland A."/>
            <person name="Coutinho P.M."/>
            <person name="de Vries R.P."/>
            <person name="Ferreira P."/>
            <person name="Findley K."/>
            <person name="Foster B."/>
            <person name="Gaskell J."/>
            <person name="Glotzer D."/>
            <person name="Gorecki P."/>
            <person name="Heitman J."/>
            <person name="Hesse C."/>
            <person name="Hori C."/>
            <person name="Igarashi K."/>
            <person name="Jurgens J.A."/>
            <person name="Kallen N."/>
            <person name="Kersten P."/>
            <person name="Kohler A."/>
            <person name="Kuees U."/>
            <person name="Kumar T.K.A."/>
            <person name="Kuo A."/>
            <person name="LaButti K."/>
            <person name="Larrondo L.F."/>
            <person name="Lindquist E."/>
            <person name="Ling A."/>
            <person name="Lombard V."/>
            <person name="Lucas S."/>
            <person name="Lundell T."/>
            <person name="Martin R."/>
            <person name="McLaughlin D.J."/>
            <person name="Morgenstern I."/>
            <person name="Morin E."/>
            <person name="Murat C."/>
            <person name="Nagy L.G."/>
            <person name="Nolan M."/>
            <person name="Ohm R.A."/>
            <person name="Patyshakuliyeva A."/>
            <person name="Rokas A."/>
            <person name="Ruiz-Duenas F.J."/>
            <person name="Sabat G."/>
            <person name="Salamov A."/>
            <person name="Samejima M."/>
            <person name="Schmutz J."/>
            <person name="Slot J.C."/>
            <person name="St John F."/>
            <person name="Stenlid J."/>
            <person name="Sun H."/>
            <person name="Sun S."/>
            <person name="Syed K."/>
            <person name="Tsang A."/>
            <person name="Wiebenga A."/>
            <person name="Young D."/>
            <person name="Pisabarro A."/>
            <person name="Eastwood D.C."/>
            <person name="Martin F."/>
            <person name="Cullen D."/>
            <person name="Grigoriev I.V."/>
            <person name="Hibbett D.S."/>
        </authorList>
    </citation>
    <scope>NUCLEOTIDE SEQUENCE [LARGE SCALE GENOMIC DNA]</scope>
    <source>
        <strain evidence="3 4">LYAD-421 SS1</strain>
    </source>
</reference>
<dbReference type="GeneID" id="18835425"/>
<dbReference type="KEGG" id="dsq:DICSQDRAFT_136157"/>
<keyword evidence="2" id="KW-0812">Transmembrane</keyword>
<keyword evidence="2" id="KW-0472">Membrane</keyword>
<gene>
    <name evidence="3" type="ORF">DICSQDRAFT_136157</name>
</gene>
<sequence>MEETRGDGAHPTQNPFDDAHARTTPAGVHPYSSPAASSAAVNTSAPATGAAGEKIRSEDVPREVRELPPPKKPKKPLWKRRWFIISQIVAACLGIAILFILLYPVIHAIAQHILKVSVLHVDAAQITSATNNSFTLRLDSWVSHASIFKATIKFNEPLSVAWYNASGDRVPIGAFQLEPLRVRHKRAYINQTVAFNITDEHAFSQFTQAMITQPNFTWHLSSNKLEVQALKFPKAHGLHFSKDVTLKGMDNFAGNVELVDFQLPADDPKGGIEFVATTGLSNPSAFDVDLGTVSFDLSYKGVYLGTGAGPNTVVRPGPNNVTLKGTLVPQNGTENLATVSELFTNFLNGDVSDVVAAGRSSVQADGAVVGWLSDGLTALQLHVPFKHTAGAISPIKSIAIGDMALAFTPGTAWAPLMDSRTVRASMELPFGFGVSIGQIANSFNITKGGAVVGGLSTPESASTSEIHVVNSTFTQGTINITIDSTPLVVPDGSHQVFSGFNRNLTDSTQLPFQLEGHARAVANMSIGQITLDPIKFNVTSGLDGLQGLNNLVEIGSVDVVGGSTEAIHLSIPVNITNPSNLQLSTGNLNLQLFRGDAAMGTTLMPNLTLQMGHNSLMAQGNFTPNGSPQGIQTLNDFVGGSDVEVLISGYSQSTAVGSLLEAFESLNITATLPALKSNLLNSASLEVLPSTGRANDLAHTTVSLANPFTADLVITSVQSNVTFHGITLGTIDQEVRFASKGKSTTDLENLDLVMNMDPQALFTVTRVLAQDAGLDTAQLDAIVQLGGYQYLNNLTASVRKRDNNLFTGFDLPTYVDKAFANLTSDVSLVSGLTIGDYQTTLTYTQPGVQVKTDKSLNFILPVLAQPIVQKIVTGSVLGVETVLIKDIKEDSFGTTLKGSITNAGPFDAKIAFPEGLVIEWNGKALGSMNMPEVNVVADVGATFEVDTTFSVADVGHLTDFTKVMLTEESFEWVISGSNLTVSAIGIDTTGVALSDKRVTLKGMNSLKDGVKINSFDLPSNDPAGGIHLTLNTSVTNPSQVGVALDSIAFQNFFQNVNIGPASSGSAFSLSPQTTVELPLTGRLVPQSSQDDLAAVSLMFNNFLHGKDSNITVQGDGAGPTDVTWLNEGIKALTIQTILPNQGVLDIINAVSLNELDLRFTEATAFDPAMGSDDTIAKFSLPFNFPVDIVAVAQNITVGADGTDFAELVIPKGPSTTDVEQRIIHLTFSQIPFAVLDGQRAAFEKFLATTAMSANVTMSLKGNANTDADTAVGVLSLTDIAFDVQTSIAGLQGLNAKPAEVTSLDVNHGFPDYLLIKVTSSLYNPSNITLGSGDVAFGLQFDGDTIGEADLSNLIILPGNQTYPIDVHYQPQGSAVASGQKMLENYLQGVLSATTIQGSTDATPIESLQLALSEIRLSPVNIPPLHQNLITTASLVFPTNIAQTGLAQTSFTLANPFTASINLLEVTAVATFGNLTLGKIDHVDRSGDPIHADGHANISSPTLPFAFNLDPVMIIELLFAGAQNNHVDLGPLPDVFQIVLANPGAKTNINVTVDTGKPPCASGKQFDVNDAILNSLKNLVVELGIDSAVKIDDYATDLAFNQSNVKAITDDTSLYLIGVVAPPIVQTLVDQSKLTFDAANITNISDDGFDLALKGSLTGTGPFDAQITFVEPVTVTWQGSDIAQIALPPVCASANVGAPDYETSARLTITDNGKFTDFATFLLHNEEFTWTISTDKLRLTALGETFDGVSLKKDISFKAFNNLPGVTISNFQLPSDDPAGGIHIETDSMIPSPAQLGIDLGTVTFESSFKGVTVGPLSGQNAFLAPQTVSNLHLSGRITPKTGNDLEVIGELFTNYLHAQNQTLAVQGESVQPTGSNAPVGWLSTAFKTLTLEVTLPGQSFDIIQSIDMADLELVMTEQGEAFAPLASSKYVLAQYKNPFGFSLQVVKSGEDITLGAQGADVAELKLPQEDAVGGVSTGNVVPLVLTFQNQTLQSLNDGAFMSFFAAVTDTSGVSFELRGSADVVARTTAGDIPINAIPFNVTTSLKGINGFGHTASLSNVSITGAGTDSHGAYIRSPLTTTLNNPSNVSLETVDVELPVYYKDVLLGRAVIDPLNLVPGDNELSTEFRYAPNDANDTTAQAFLTEFLQTGDTIPLSIKGDGDSSPFASLVPGLEGAGITTSLKGLNVPPIVAHINAYITLDTLFDNFITIDFDIANPLDTDMEISFTQVDSGVNNETYAHFDQPFDSFVIPAHSTANSGSVPNVLLTQGAIASLGIIPLGELDVFSVATVKIGPYTIPWLHLTTLNVKTDYHLSLSISEMKKAAQSISGSKAGHTQTASVSGSASGSSAVAPASTTYSSDASSAASVSAQPSSTAQSDSSGNFPIAPPTLSEASPKASANSDAPQPSASSGDGPLSSASVPQSSSSA</sequence>
<dbReference type="PANTHER" id="PTHR35895">
    <property type="entry name" value="CHROMOSOME 16, WHOLE GENOME SHOTGUN SEQUENCE"/>
    <property type="match status" value="1"/>
</dbReference>
<evidence type="ECO:0000256" key="1">
    <source>
        <dbReference type="SAM" id="MobiDB-lite"/>
    </source>
</evidence>
<feature type="compositionally biased region" description="Low complexity" evidence="1">
    <location>
        <begin position="2416"/>
        <end position="2427"/>
    </location>
</feature>
<dbReference type="PANTHER" id="PTHR35895:SF1">
    <property type="entry name" value="LIPID-BINDING SERUM GLYCOPROTEIN C-TERMINAL DOMAIN-CONTAINING PROTEIN"/>
    <property type="match status" value="1"/>
</dbReference>
<keyword evidence="2" id="KW-1133">Transmembrane helix</keyword>
<feature type="region of interest" description="Disordered" evidence="1">
    <location>
        <begin position="2333"/>
        <end position="2427"/>
    </location>
</feature>
<evidence type="ECO:0000256" key="2">
    <source>
        <dbReference type="SAM" id="Phobius"/>
    </source>
</evidence>
<accession>R7T1B3</accession>
<organism evidence="3 4">
    <name type="scientific">Dichomitus squalens (strain LYAD-421)</name>
    <name type="common">Western red white-rot fungus</name>
    <dbReference type="NCBI Taxonomy" id="732165"/>
    <lineage>
        <taxon>Eukaryota</taxon>
        <taxon>Fungi</taxon>
        <taxon>Dikarya</taxon>
        <taxon>Basidiomycota</taxon>
        <taxon>Agaricomycotina</taxon>
        <taxon>Agaricomycetes</taxon>
        <taxon>Polyporales</taxon>
        <taxon>Polyporaceae</taxon>
        <taxon>Dichomitus</taxon>
    </lineage>
</organism>
<dbReference type="InterPro" id="IPR046368">
    <property type="entry name" value="Tag1"/>
</dbReference>
<evidence type="ECO:0000313" key="4">
    <source>
        <dbReference type="Proteomes" id="UP000053319"/>
    </source>
</evidence>
<dbReference type="Pfam" id="PF12505">
    <property type="entry name" value="DUF3712"/>
    <property type="match status" value="6"/>
</dbReference>
<dbReference type="HOGENOM" id="CLU_000322_0_0_1"/>
<protein>
    <submittedName>
        <fullName evidence="3">Uncharacterized protein</fullName>
    </submittedName>
</protein>
<dbReference type="Proteomes" id="UP000053319">
    <property type="component" value="Unassembled WGS sequence"/>
</dbReference>
<feature type="compositionally biased region" description="Basic and acidic residues" evidence="1">
    <location>
        <begin position="53"/>
        <end position="69"/>
    </location>
</feature>
<feature type="compositionally biased region" description="Low complexity" evidence="1">
    <location>
        <begin position="32"/>
        <end position="48"/>
    </location>
</feature>